<dbReference type="InterPro" id="IPR003615">
    <property type="entry name" value="HNH_nuc"/>
</dbReference>
<protein>
    <submittedName>
        <fullName evidence="2">Uncharacterized protein</fullName>
    </submittedName>
</protein>
<keyword evidence="3" id="KW-1185">Reference proteome</keyword>
<feature type="compositionally biased region" description="Low complexity" evidence="1">
    <location>
        <begin position="455"/>
        <end position="472"/>
    </location>
</feature>
<evidence type="ECO:0000313" key="3">
    <source>
        <dbReference type="Proteomes" id="UP000246303"/>
    </source>
</evidence>
<dbReference type="OrthoDB" id="5197219at2"/>
<comment type="caution">
    <text evidence="2">The sequence shown here is derived from an EMBL/GenBank/DDBJ whole genome shotgun (WGS) entry which is preliminary data.</text>
</comment>
<evidence type="ECO:0000256" key="1">
    <source>
        <dbReference type="SAM" id="MobiDB-lite"/>
    </source>
</evidence>
<evidence type="ECO:0000313" key="2">
    <source>
        <dbReference type="EMBL" id="PXA69572.1"/>
    </source>
</evidence>
<dbReference type="AlphaFoldDB" id="A0A2V3DYC5"/>
<gene>
    <name evidence="2" type="ORF">CVS29_03290</name>
</gene>
<proteinExistence type="predicted"/>
<feature type="region of interest" description="Disordered" evidence="1">
    <location>
        <begin position="447"/>
        <end position="472"/>
    </location>
</feature>
<organism evidence="2 3">
    <name type="scientific">Arthrobacter psychrochitiniphilus</name>
    <dbReference type="NCBI Taxonomy" id="291045"/>
    <lineage>
        <taxon>Bacteria</taxon>
        <taxon>Bacillati</taxon>
        <taxon>Actinomycetota</taxon>
        <taxon>Actinomycetes</taxon>
        <taxon>Micrococcales</taxon>
        <taxon>Micrococcaceae</taxon>
        <taxon>Arthrobacter</taxon>
    </lineage>
</organism>
<sequence>MGTANWPGSSEESNLSGPSVSGVNLEKALENYFSTAFHFPVEPSSGNQHQDLFFSDLPDLPEGADDGLIDEEMFFDAVAEQARRESAASFGGAESCGEGFGEGFEGYDPALQDNRLPYNPLACDPLAGEPLADNPLAANPLPAGMARKYLDVLRFAEPLIMPPPLRVAVYGGSKRVQRLLPTLTAEEQAHYIQWTPELGAAALAGLDPANLSDEELLTYIQATERQASWSMARQAAAINEFSTRRPPVCGEEPPEKHPDRSRYAAAELMAMFAISTGAAERLITDAELLTRHLPDTFAEFDQGSLDIRRVRSVIRGCQNTPPEILHELEPKFLNQAMNSNPNSLTRKVRGLAERHNPEPISERHRRARTGRDVWLTPLPDGMALLGARLPATDATLLFNSLDEWARSAKLNGEDSHGITPTGRPSRSLSEYRADVLIDLLHQVLLHSSTPPPNTSGVNSSGANSSGEEANGAGWSGAGPYFRNRIPAILNITVSADRLLGKSADPVILDGFGPIPVDDVNHLAATAKFWRRFLTDPDTGRMVSIGRKSRKPPKAMAREVRFRDPVCTGIGCDRPARSCELDHTNPFNRITYSSDGSELPPGETSIENLRPRCPYCHHLKDDPHTGWTVEHVSPGVTKTTTPTGRVYIQTQAGVEAPV</sequence>
<dbReference type="RefSeq" id="WP_110104857.1">
    <property type="nucleotide sequence ID" value="NZ_JACBZZ010000001.1"/>
</dbReference>
<dbReference type="EMBL" id="QHLZ01000001">
    <property type="protein sequence ID" value="PXA69572.1"/>
    <property type="molecule type" value="Genomic_DNA"/>
</dbReference>
<dbReference type="CDD" id="cd00085">
    <property type="entry name" value="HNHc"/>
    <property type="match status" value="1"/>
</dbReference>
<dbReference type="InterPro" id="IPR003870">
    <property type="entry name" value="DUF222"/>
</dbReference>
<reference evidence="2 3" key="1">
    <citation type="submission" date="2018-05" db="EMBL/GenBank/DDBJ databases">
        <title>Genetic diversity of glacier-inhabiting Cryobacterium bacteria in China and description of Cryobacterium mengkeensis sp. nov. and Arthrobacter glacialis sp. nov.</title>
        <authorList>
            <person name="Liu Q."/>
            <person name="Xin Y.-H."/>
        </authorList>
    </citation>
    <scope>NUCLEOTIDE SEQUENCE [LARGE SCALE GENOMIC DNA]</scope>
    <source>
        <strain evidence="2 3">GP3</strain>
    </source>
</reference>
<name>A0A2V3DYC5_9MICC</name>
<feature type="region of interest" description="Disordered" evidence="1">
    <location>
        <begin position="1"/>
        <end position="21"/>
    </location>
</feature>
<dbReference type="Pfam" id="PF02720">
    <property type="entry name" value="DUF222"/>
    <property type="match status" value="1"/>
</dbReference>
<dbReference type="Proteomes" id="UP000246303">
    <property type="component" value="Unassembled WGS sequence"/>
</dbReference>
<accession>A0A2V3DYC5</accession>